<evidence type="ECO:0000313" key="5">
    <source>
        <dbReference type="Proteomes" id="UP000829685"/>
    </source>
</evidence>
<dbReference type="Pfam" id="PF07690">
    <property type="entry name" value="MFS_1"/>
    <property type="match status" value="1"/>
</dbReference>
<accession>A0A9P9WUS0</accession>
<comment type="caution">
    <text evidence="4">The sequence shown here is derived from an EMBL/GenBank/DDBJ whole genome shotgun (WGS) entry which is preliminary data.</text>
</comment>
<feature type="transmembrane region" description="Helical" evidence="3">
    <location>
        <begin position="317"/>
        <end position="334"/>
    </location>
</feature>
<dbReference type="InterPro" id="IPR050327">
    <property type="entry name" value="Proton-linked_MCT"/>
</dbReference>
<keyword evidence="5" id="KW-1185">Reference proteome</keyword>
<dbReference type="InterPro" id="IPR036259">
    <property type="entry name" value="MFS_trans_sf"/>
</dbReference>
<feature type="transmembrane region" description="Helical" evidence="3">
    <location>
        <begin position="170"/>
        <end position="189"/>
    </location>
</feature>
<feature type="transmembrane region" description="Helical" evidence="3">
    <location>
        <begin position="138"/>
        <end position="163"/>
    </location>
</feature>
<dbReference type="EMBL" id="JAFIMR010000004">
    <property type="protein sequence ID" value="KAI1879443.1"/>
    <property type="molecule type" value="Genomic_DNA"/>
</dbReference>
<evidence type="ECO:0000313" key="4">
    <source>
        <dbReference type="EMBL" id="KAI1879443.1"/>
    </source>
</evidence>
<feature type="transmembrane region" description="Helical" evidence="3">
    <location>
        <begin position="377"/>
        <end position="401"/>
    </location>
</feature>
<feature type="transmembrane region" description="Helical" evidence="3">
    <location>
        <begin position="83"/>
        <end position="102"/>
    </location>
</feature>
<keyword evidence="3" id="KW-1133">Transmembrane helix</keyword>
<dbReference type="PANTHER" id="PTHR11360">
    <property type="entry name" value="MONOCARBOXYLATE TRANSPORTER"/>
    <property type="match status" value="1"/>
</dbReference>
<evidence type="ECO:0000256" key="1">
    <source>
        <dbReference type="ARBA" id="ARBA00004141"/>
    </source>
</evidence>
<organism evidence="4 5">
    <name type="scientific">Neoarthrinium moseri</name>
    <dbReference type="NCBI Taxonomy" id="1658444"/>
    <lineage>
        <taxon>Eukaryota</taxon>
        <taxon>Fungi</taxon>
        <taxon>Dikarya</taxon>
        <taxon>Ascomycota</taxon>
        <taxon>Pezizomycotina</taxon>
        <taxon>Sordariomycetes</taxon>
        <taxon>Xylariomycetidae</taxon>
        <taxon>Amphisphaeriales</taxon>
        <taxon>Apiosporaceae</taxon>
        <taxon>Neoarthrinium</taxon>
    </lineage>
</organism>
<comment type="subcellular location">
    <subcellularLocation>
        <location evidence="1">Membrane</location>
        <topology evidence="1">Multi-pass membrane protein</topology>
    </subcellularLocation>
</comment>
<keyword evidence="3" id="KW-0812">Transmembrane</keyword>
<dbReference type="GO" id="GO:0016020">
    <property type="term" value="C:membrane"/>
    <property type="evidence" value="ECO:0007669"/>
    <property type="project" value="UniProtKB-SubCell"/>
</dbReference>
<sequence>MAFRDEVSNSTKSKESKTNSGLFQYWTRSVPSQPPPDGGLTAWLQVLASFLINLNNFGLANSFGVFQTYYESNLLRQYSSSSISWIGTLQVSLILIIGVISGPLFDLGYFYPILVASTLTLTFSLMMLSLATQYYQVMLTWGVLGGICTGFLYIPSVAMIPLYFTSRRGLALGCATAGGSFGGVIYPIVVRRLLDVAGFGWACRAIAFIALFTLSVATVLLKPSAQAAKKPTRQLFDKSIIKDRAFATFTVASFFMWLGFLVPYILTPSFCLVGLDHPVSEDIAYYMLAVPNAAQMLGRIIPAALVDHKFLGAETILMFNAAVTGILALCWIAVHNLGGFAAFLVLYGFFSGAVTTLPAFIIPYLSPSLAVIGTRMGIVYGAAGFGALIGAPVGLAADAAYGGQHNRAFLGAQLWNGVTILFASCLCVYPLFEARKRRLAIAAKAKTENEVTAQAPSAKPT</sequence>
<feature type="transmembrane region" description="Helical" evidence="3">
    <location>
        <begin position="413"/>
        <end position="432"/>
    </location>
</feature>
<feature type="transmembrane region" description="Helical" evidence="3">
    <location>
        <begin position="201"/>
        <end position="224"/>
    </location>
</feature>
<dbReference type="AlphaFoldDB" id="A0A9P9WUS0"/>
<proteinExistence type="inferred from homology"/>
<gene>
    <name evidence="4" type="ORF">JX265_002397</name>
</gene>
<dbReference type="PANTHER" id="PTHR11360:SF234">
    <property type="entry name" value="MFS-TYPE TRANSPORTER DBAD-RELATED"/>
    <property type="match status" value="1"/>
</dbReference>
<dbReference type="SUPFAM" id="SSF103473">
    <property type="entry name" value="MFS general substrate transporter"/>
    <property type="match status" value="1"/>
</dbReference>
<keyword evidence="3" id="KW-0472">Membrane</keyword>
<comment type="similarity">
    <text evidence="2">Belongs to the major facilitator superfamily. Monocarboxylate porter (TC 2.A.1.13) family.</text>
</comment>
<protein>
    <submittedName>
        <fullName evidence="4">Uncharacterized protein</fullName>
    </submittedName>
</protein>
<name>A0A9P9WUS0_9PEZI</name>
<feature type="transmembrane region" description="Helical" evidence="3">
    <location>
        <begin position="245"/>
        <end position="265"/>
    </location>
</feature>
<evidence type="ECO:0000256" key="2">
    <source>
        <dbReference type="ARBA" id="ARBA00006727"/>
    </source>
</evidence>
<reference evidence="4" key="1">
    <citation type="submission" date="2021-03" db="EMBL/GenBank/DDBJ databases">
        <title>Revisited historic fungal species revealed as producer of novel bioactive compounds through whole genome sequencing and comparative genomics.</title>
        <authorList>
            <person name="Vignolle G.A."/>
            <person name="Hochenegger N."/>
            <person name="Mach R.L."/>
            <person name="Mach-Aigner A.R."/>
            <person name="Javad Rahimi M."/>
            <person name="Salim K.A."/>
            <person name="Chan C.M."/>
            <person name="Lim L.B.L."/>
            <person name="Cai F."/>
            <person name="Druzhinina I.S."/>
            <person name="U'Ren J.M."/>
            <person name="Derntl C."/>
        </authorList>
    </citation>
    <scope>NUCLEOTIDE SEQUENCE</scope>
    <source>
        <strain evidence="4">TUCIM 5799</strain>
    </source>
</reference>
<feature type="transmembrane region" description="Helical" evidence="3">
    <location>
        <begin position="285"/>
        <end position="305"/>
    </location>
</feature>
<dbReference type="Proteomes" id="UP000829685">
    <property type="component" value="Unassembled WGS sequence"/>
</dbReference>
<dbReference type="InterPro" id="IPR011701">
    <property type="entry name" value="MFS"/>
</dbReference>
<dbReference type="Gene3D" id="1.20.1250.20">
    <property type="entry name" value="MFS general substrate transporter like domains"/>
    <property type="match status" value="2"/>
</dbReference>
<feature type="transmembrane region" description="Helical" evidence="3">
    <location>
        <begin position="109"/>
        <end position="132"/>
    </location>
</feature>
<feature type="transmembrane region" description="Helical" evidence="3">
    <location>
        <begin position="340"/>
        <end position="365"/>
    </location>
</feature>
<dbReference type="GO" id="GO:0022857">
    <property type="term" value="F:transmembrane transporter activity"/>
    <property type="evidence" value="ECO:0007669"/>
    <property type="project" value="InterPro"/>
</dbReference>
<evidence type="ECO:0000256" key="3">
    <source>
        <dbReference type="SAM" id="Phobius"/>
    </source>
</evidence>